<dbReference type="CDD" id="cd07440">
    <property type="entry name" value="RGS"/>
    <property type="match status" value="1"/>
</dbReference>
<dbReference type="PANTHER" id="PTHR10845:SF267">
    <property type="entry name" value="REGULATOR OF G PROTEIN SIGNALING DOMAIN PROTEIN (AFU_ORTHOLOGUE AFUA_6G06860)"/>
    <property type="match status" value="1"/>
</dbReference>
<dbReference type="InterPro" id="IPR016137">
    <property type="entry name" value="RGS"/>
</dbReference>
<evidence type="ECO:0000313" key="4">
    <source>
        <dbReference type="Proteomes" id="UP000829685"/>
    </source>
</evidence>
<dbReference type="Gene3D" id="1.10.167.10">
    <property type="entry name" value="Regulator of G-protein Signalling 4, domain 2"/>
    <property type="match status" value="1"/>
</dbReference>
<name>A0A9Q0AK39_9PEZI</name>
<evidence type="ECO:0000256" key="1">
    <source>
        <dbReference type="SAM" id="MobiDB-lite"/>
    </source>
</evidence>
<keyword evidence="4" id="KW-1185">Reference proteome</keyword>
<dbReference type="Proteomes" id="UP000829685">
    <property type="component" value="Unassembled WGS sequence"/>
</dbReference>
<dbReference type="AlphaFoldDB" id="A0A9Q0AK39"/>
<dbReference type="InterPro" id="IPR036305">
    <property type="entry name" value="RGS_sf"/>
</dbReference>
<feature type="compositionally biased region" description="Polar residues" evidence="1">
    <location>
        <begin position="292"/>
        <end position="310"/>
    </location>
</feature>
<sequence length="316" mass="34428">MSTSRPTSLAIARAGSPIIKLPTLNDILSNTAQPPWTLSAFTAYLSQNHCLETLEFLMEAERYRAAHANQSAAHGRQLHFEDENICLLWHRLMQAYIMPYGPREVNLPAPVRDRLLQLSCSPASVPPPSELDEAVGIVHELMSDSLLVPFLQSVAAAASESSQHEEVAEGRRSRSRLRIPRDLISPADEGSQSPKTHFLPLLLGRNSPVVNRSNSGSGSETMEVDLVTDDSSPNSTPGAEPMTPPTTPPTSDFTFSASPNTLQRAITGNSWKRMGARLGLSRKSRSIRRSEPTNVPPTSTDIETMPSRHSSGPPPL</sequence>
<feature type="compositionally biased region" description="Polar residues" evidence="1">
    <location>
        <begin position="255"/>
        <end position="270"/>
    </location>
</feature>
<comment type="caution">
    <text evidence="3">The sequence shown here is derived from an EMBL/GenBank/DDBJ whole genome shotgun (WGS) entry which is preliminary data.</text>
</comment>
<feature type="compositionally biased region" description="Polar residues" evidence="1">
    <location>
        <begin position="208"/>
        <end position="220"/>
    </location>
</feature>
<dbReference type="EMBL" id="JAFIMR010000036">
    <property type="protein sequence ID" value="KAI1858604.1"/>
    <property type="molecule type" value="Genomic_DNA"/>
</dbReference>
<protein>
    <recommendedName>
        <fullName evidence="2">RGS domain-containing protein</fullName>
    </recommendedName>
</protein>
<organism evidence="3 4">
    <name type="scientific">Neoarthrinium moseri</name>
    <dbReference type="NCBI Taxonomy" id="1658444"/>
    <lineage>
        <taxon>Eukaryota</taxon>
        <taxon>Fungi</taxon>
        <taxon>Dikarya</taxon>
        <taxon>Ascomycota</taxon>
        <taxon>Pezizomycotina</taxon>
        <taxon>Sordariomycetes</taxon>
        <taxon>Xylariomycetidae</taxon>
        <taxon>Amphisphaeriales</taxon>
        <taxon>Apiosporaceae</taxon>
        <taxon>Neoarthrinium</taxon>
    </lineage>
</organism>
<dbReference type="SMART" id="SM00315">
    <property type="entry name" value="RGS"/>
    <property type="match status" value="1"/>
</dbReference>
<evidence type="ECO:0000313" key="3">
    <source>
        <dbReference type="EMBL" id="KAI1858604.1"/>
    </source>
</evidence>
<gene>
    <name evidence="3" type="ORF">JX265_010697</name>
</gene>
<proteinExistence type="predicted"/>
<dbReference type="PANTHER" id="PTHR10845">
    <property type="entry name" value="REGULATOR OF G PROTEIN SIGNALING"/>
    <property type="match status" value="1"/>
</dbReference>
<dbReference type="InterPro" id="IPR044926">
    <property type="entry name" value="RGS_subdomain_2"/>
</dbReference>
<evidence type="ECO:0000259" key="2">
    <source>
        <dbReference type="PROSITE" id="PS50132"/>
    </source>
</evidence>
<feature type="region of interest" description="Disordered" evidence="1">
    <location>
        <begin position="158"/>
        <end position="316"/>
    </location>
</feature>
<feature type="domain" description="RGS" evidence="2">
    <location>
        <begin position="41"/>
        <end position="153"/>
    </location>
</feature>
<dbReference type="SUPFAM" id="SSF48097">
    <property type="entry name" value="Regulator of G-protein signaling, RGS"/>
    <property type="match status" value="1"/>
</dbReference>
<feature type="compositionally biased region" description="Basic and acidic residues" evidence="1">
    <location>
        <begin position="162"/>
        <end position="172"/>
    </location>
</feature>
<dbReference type="PROSITE" id="PS50132">
    <property type="entry name" value="RGS"/>
    <property type="match status" value="1"/>
</dbReference>
<dbReference type="Pfam" id="PF00615">
    <property type="entry name" value="RGS"/>
    <property type="match status" value="1"/>
</dbReference>
<accession>A0A9Q0AK39</accession>
<dbReference type="OrthoDB" id="10266999at2759"/>
<reference evidence="3" key="1">
    <citation type="submission" date="2021-03" db="EMBL/GenBank/DDBJ databases">
        <title>Revisited historic fungal species revealed as producer of novel bioactive compounds through whole genome sequencing and comparative genomics.</title>
        <authorList>
            <person name="Vignolle G.A."/>
            <person name="Hochenegger N."/>
            <person name="Mach R.L."/>
            <person name="Mach-Aigner A.R."/>
            <person name="Javad Rahimi M."/>
            <person name="Salim K.A."/>
            <person name="Chan C.M."/>
            <person name="Lim L.B.L."/>
            <person name="Cai F."/>
            <person name="Druzhinina I.S."/>
            <person name="U'Ren J.M."/>
            <person name="Derntl C."/>
        </authorList>
    </citation>
    <scope>NUCLEOTIDE SEQUENCE</scope>
    <source>
        <strain evidence="3">TUCIM 5799</strain>
    </source>
</reference>